<keyword evidence="2" id="KW-1185">Reference proteome</keyword>
<gene>
    <name evidence="1" type="ORF">GT019_09395</name>
</gene>
<sequence>MGLENRGDLNRILNRLNQPDLARMLAEELSGSDLNTLLLEVFRERTGASSAADLFRRYTENRFVHPAQADPIALKQLELDVLKIAALRDMTPIQLSPVAPLGTASVMAKVDQNNVISALRGTEAVSDATNLLALHICEVLRGEGESHKRSGLMRLCTTHRHVRAQYFGDVPGMLPHFHLFCMVSAGLDTGSYGFEKQAFWEQIEIYRAIFRQRFGSDVELIFSVRGGHRDAEGLAARIIAEGEARNCGVKLTWGMANADNRYYEGLQFTIKTTIAGRELLIGDGGYVNWTQQLLGNRKERLLISAIGLDRLLLP</sequence>
<dbReference type="EMBL" id="JAAAMV010000004">
    <property type="protein sequence ID" value="NBD24087.1"/>
    <property type="molecule type" value="Genomic_DNA"/>
</dbReference>
<name>A0ABW9XNX3_9BACL</name>
<accession>A0ABW9XNX3</accession>
<proteinExistence type="predicted"/>
<evidence type="ECO:0000313" key="2">
    <source>
        <dbReference type="Proteomes" id="UP000665561"/>
    </source>
</evidence>
<evidence type="ECO:0000313" key="1">
    <source>
        <dbReference type="EMBL" id="NBD24087.1"/>
    </source>
</evidence>
<protein>
    <submittedName>
        <fullName evidence="1">Uncharacterized protein</fullName>
    </submittedName>
</protein>
<comment type="caution">
    <text evidence="1">The sequence shown here is derived from an EMBL/GenBank/DDBJ whole genome shotgun (WGS) entry which is preliminary data.</text>
</comment>
<dbReference type="RefSeq" id="WP_161742891.1">
    <property type="nucleotide sequence ID" value="NZ_JAAAMV010000004.1"/>
</dbReference>
<reference evidence="1 2" key="1">
    <citation type="submission" date="2020-01" db="EMBL/GenBank/DDBJ databases">
        <title>Paenibacillus soybeanensis sp. nov. isolated from the nodules of soybean (Glycine max(L.) Merr).</title>
        <authorList>
            <person name="Wang H."/>
        </authorList>
    </citation>
    <scope>NUCLEOTIDE SEQUENCE [LARGE SCALE GENOMIC DNA]</scope>
    <source>
        <strain evidence="1 2">T1</strain>
    </source>
</reference>
<organism evidence="1 2">
    <name type="scientific">Paenibacillus glycinis</name>
    <dbReference type="NCBI Taxonomy" id="2697035"/>
    <lineage>
        <taxon>Bacteria</taxon>
        <taxon>Bacillati</taxon>
        <taxon>Bacillota</taxon>
        <taxon>Bacilli</taxon>
        <taxon>Bacillales</taxon>
        <taxon>Paenibacillaceae</taxon>
        <taxon>Paenibacillus</taxon>
    </lineage>
</organism>
<dbReference type="Proteomes" id="UP000665561">
    <property type="component" value="Unassembled WGS sequence"/>
</dbReference>